<dbReference type="PANTHER" id="PTHR13225:SF3">
    <property type="entry name" value="UPF0489 PROTEIN C5ORF22"/>
    <property type="match status" value="1"/>
</dbReference>
<dbReference type="EMBL" id="JAQPOK010000081">
    <property type="protein sequence ID" value="MDJ1179259.1"/>
    <property type="molecule type" value="Genomic_DNA"/>
</dbReference>
<sequence>MIPVFTFEEHNEAFFVWHYAIDQNLMPKSDNILFHVDEHSDFNYPSFRESLSNLNTHNLSEVYQFTYNQLNIANFIVPALYQGVFKEEYWLRHPSPKLSTKKRTYKIYFPNEEQDILVAKPLKPEETGLKNIIKFLGDPSCKLAKIQHLTVADEFPEDQKVVLDIDLDYFSCNEQVFEGQGILEITQEQYESLIQDRYHFLRIFYGSRFSIKVEENRYYIQFHDYPFTDESFDRQLKVSEDTIIHRIEQLIDFLLSHKVEIQIICICRSRISGYTPDDQCQFIEKTLLEKLTEVYEINPMSIDKVLQEQGLNPLLGAV</sequence>
<dbReference type="PANTHER" id="PTHR13225">
    <property type="entry name" value="MISEXPRESSION SUPPRESSOR OF RAS 6"/>
    <property type="match status" value="1"/>
</dbReference>
<proteinExistence type="predicted"/>
<evidence type="ECO:0000313" key="2">
    <source>
        <dbReference type="Proteomes" id="UP001231370"/>
    </source>
</evidence>
<comment type="caution">
    <text evidence="1">The sequence shown here is derived from an EMBL/GenBank/DDBJ whole genome shotgun (WGS) entry which is preliminary data.</text>
</comment>
<dbReference type="InterPro" id="IPR024131">
    <property type="entry name" value="UPF0489"/>
</dbReference>
<organism evidence="1 2">
    <name type="scientific">Roseofilum halophilum BLCC-M91</name>
    <dbReference type="NCBI Taxonomy" id="3022259"/>
    <lineage>
        <taxon>Bacteria</taxon>
        <taxon>Bacillati</taxon>
        <taxon>Cyanobacteriota</taxon>
        <taxon>Cyanophyceae</taxon>
        <taxon>Desertifilales</taxon>
        <taxon>Desertifilaceae</taxon>
        <taxon>Roseofilum</taxon>
        <taxon>Roseofilum halophilum</taxon>
    </lineage>
</organism>
<keyword evidence="2" id="KW-1185">Reference proteome</keyword>
<reference evidence="1 2" key="1">
    <citation type="submission" date="2023-01" db="EMBL/GenBank/DDBJ databases">
        <title>Novel diversity within Roseofilum (Cyanobacteria; Desertifilaceae) from marine benthic mats with descriptions of four novel species.</title>
        <authorList>
            <person name="Wang Y."/>
            <person name="Berthold D.E."/>
            <person name="Hu J."/>
            <person name="Lefler F.W."/>
            <person name="Laughinghouse H.D. IV."/>
        </authorList>
    </citation>
    <scope>NUCLEOTIDE SEQUENCE [LARGE SCALE GENOMIC DNA]</scope>
    <source>
        <strain evidence="1 2">BLCC-M91</strain>
    </source>
</reference>
<gene>
    <name evidence="1" type="ORF">PJF56_10320</name>
</gene>
<dbReference type="Pfam" id="PF12640">
    <property type="entry name" value="UPF0489"/>
    <property type="match status" value="1"/>
</dbReference>
<dbReference type="RefSeq" id="WP_283762571.1">
    <property type="nucleotide sequence ID" value="NZ_JAQPOK010000081.1"/>
</dbReference>
<protein>
    <submittedName>
        <fullName evidence="1">UPF0489 family protein</fullName>
    </submittedName>
</protein>
<evidence type="ECO:0000313" key="1">
    <source>
        <dbReference type="EMBL" id="MDJ1179259.1"/>
    </source>
</evidence>
<accession>A0ABT7BJC2</accession>
<name>A0ABT7BJC2_9CYAN</name>
<dbReference type="Proteomes" id="UP001231370">
    <property type="component" value="Unassembled WGS sequence"/>
</dbReference>